<gene>
    <name evidence="11" type="ORF">WJX73_006350</name>
</gene>
<keyword evidence="5" id="KW-0677">Repeat</keyword>
<dbReference type="Pfam" id="PF00153">
    <property type="entry name" value="Mito_carr"/>
    <property type="match status" value="3"/>
</dbReference>
<feature type="repeat" description="Solcar" evidence="8">
    <location>
        <begin position="93"/>
        <end position="175"/>
    </location>
</feature>
<dbReference type="Proteomes" id="UP001465755">
    <property type="component" value="Unassembled WGS sequence"/>
</dbReference>
<dbReference type="PANTHER" id="PTHR45667">
    <property type="entry name" value="S-ADENOSYLMETHIONINE MITOCHONDRIAL CARRIER PROTEIN"/>
    <property type="match status" value="1"/>
</dbReference>
<keyword evidence="7 8" id="KW-0472">Membrane</keyword>
<evidence type="ECO:0000256" key="6">
    <source>
        <dbReference type="ARBA" id="ARBA00022989"/>
    </source>
</evidence>
<feature type="repeat" description="Solcar" evidence="8">
    <location>
        <begin position="1"/>
        <end position="86"/>
    </location>
</feature>
<comment type="similarity">
    <text evidence="2 9">Belongs to the mitochondrial carrier (TC 2.A.29) family.</text>
</comment>
<keyword evidence="4 8" id="KW-0812">Transmembrane</keyword>
<keyword evidence="3 9" id="KW-0813">Transport</keyword>
<keyword evidence="12" id="KW-1185">Reference proteome</keyword>
<evidence type="ECO:0000256" key="2">
    <source>
        <dbReference type="ARBA" id="ARBA00006375"/>
    </source>
</evidence>
<evidence type="ECO:0000256" key="4">
    <source>
        <dbReference type="ARBA" id="ARBA00022692"/>
    </source>
</evidence>
<evidence type="ECO:0000256" key="8">
    <source>
        <dbReference type="PROSITE-ProRule" id="PRU00282"/>
    </source>
</evidence>
<name>A0AAW1PDD3_9CHLO</name>
<evidence type="ECO:0000256" key="7">
    <source>
        <dbReference type="ARBA" id="ARBA00023136"/>
    </source>
</evidence>
<evidence type="ECO:0000256" key="5">
    <source>
        <dbReference type="ARBA" id="ARBA00022737"/>
    </source>
</evidence>
<keyword evidence="6 10" id="KW-1133">Transmembrane helix</keyword>
<sequence length="298" mass="33495">MIHPLDTIKTRLQVNKATAAEQLRTWRRTSKKVPLDLYVRGRRVVHLRNVVYRGPRDLYLGVFGAALGTLPTAALYFATYEWCKGKLEARGCGQAVTHVASASVGAVLSAFVKVPSDSIRHQVQAYFFPNVWQGAKGIVRQEGIRGLYHGLLPTMMRDVPEIAIQFMLYERLRQMLKRHRGVDKLRTYEHLAMGAFAGACAATATTPLDCAKTALQCGTRAPLHQVMSCIVQEHGVGGLFAGMGVRVAQTAIMSAAFFTLFEVWKGQLKRQREPEDCLKPKMWRKKRDHVWKRQFVSA</sequence>
<reference evidence="11 12" key="1">
    <citation type="journal article" date="2024" name="Nat. Commun.">
        <title>Phylogenomics reveals the evolutionary origins of lichenization in chlorophyte algae.</title>
        <authorList>
            <person name="Puginier C."/>
            <person name="Libourel C."/>
            <person name="Otte J."/>
            <person name="Skaloud P."/>
            <person name="Haon M."/>
            <person name="Grisel S."/>
            <person name="Petersen M."/>
            <person name="Berrin J.G."/>
            <person name="Delaux P.M."/>
            <person name="Dal Grande F."/>
            <person name="Keller J."/>
        </authorList>
    </citation>
    <scope>NUCLEOTIDE SEQUENCE [LARGE SCALE GENOMIC DNA]</scope>
    <source>
        <strain evidence="11 12">SAG 2036</strain>
    </source>
</reference>
<comment type="subcellular location">
    <subcellularLocation>
        <location evidence="1">Membrane</location>
        <topology evidence="1">Multi-pass membrane protein</topology>
    </subcellularLocation>
</comment>
<evidence type="ECO:0000256" key="9">
    <source>
        <dbReference type="RuleBase" id="RU000488"/>
    </source>
</evidence>
<dbReference type="SUPFAM" id="SSF103506">
    <property type="entry name" value="Mitochondrial carrier"/>
    <property type="match status" value="1"/>
</dbReference>
<dbReference type="Gene3D" id="1.50.40.10">
    <property type="entry name" value="Mitochondrial carrier domain"/>
    <property type="match status" value="2"/>
</dbReference>
<protein>
    <recommendedName>
        <fullName evidence="13">Mitochondrial carrier protein</fullName>
    </recommendedName>
</protein>
<comment type="caution">
    <text evidence="11">The sequence shown here is derived from an EMBL/GenBank/DDBJ whole genome shotgun (WGS) entry which is preliminary data.</text>
</comment>
<accession>A0AAW1PDD3</accession>
<proteinExistence type="inferred from homology"/>
<evidence type="ECO:0000313" key="12">
    <source>
        <dbReference type="Proteomes" id="UP001465755"/>
    </source>
</evidence>
<organism evidence="11 12">
    <name type="scientific">Symbiochloris irregularis</name>
    <dbReference type="NCBI Taxonomy" id="706552"/>
    <lineage>
        <taxon>Eukaryota</taxon>
        <taxon>Viridiplantae</taxon>
        <taxon>Chlorophyta</taxon>
        <taxon>core chlorophytes</taxon>
        <taxon>Trebouxiophyceae</taxon>
        <taxon>Trebouxiales</taxon>
        <taxon>Trebouxiaceae</taxon>
        <taxon>Symbiochloris</taxon>
    </lineage>
</organism>
<evidence type="ECO:0000313" key="11">
    <source>
        <dbReference type="EMBL" id="KAK9806431.1"/>
    </source>
</evidence>
<feature type="transmembrane region" description="Helical" evidence="10">
    <location>
        <begin position="58"/>
        <end position="78"/>
    </location>
</feature>
<feature type="repeat" description="Solcar" evidence="8">
    <location>
        <begin position="185"/>
        <end position="267"/>
    </location>
</feature>
<dbReference type="EMBL" id="JALJOQ010000038">
    <property type="protein sequence ID" value="KAK9806431.1"/>
    <property type="molecule type" value="Genomic_DNA"/>
</dbReference>
<dbReference type="PROSITE" id="PS50920">
    <property type="entry name" value="SOLCAR"/>
    <property type="match status" value="3"/>
</dbReference>
<evidence type="ECO:0000256" key="1">
    <source>
        <dbReference type="ARBA" id="ARBA00004141"/>
    </source>
</evidence>
<dbReference type="GO" id="GO:0016020">
    <property type="term" value="C:membrane"/>
    <property type="evidence" value="ECO:0007669"/>
    <property type="project" value="UniProtKB-SubCell"/>
</dbReference>
<dbReference type="AlphaFoldDB" id="A0AAW1PDD3"/>
<evidence type="ECO:0000256" key="3">
    <source>
        <dbReference type="ARBA" id="ARBA00022448"/>
    </source>
</evidence>
<dbReference type="InterPro" id="IPR018108">
    <property type="entry name" value="MCP_transmembrane"/>
</dbReference>
<dbReference type="InterPro" id="IPR023395">
    <property type="entry name" value="MCP_dom_sf"/>
</dbReference>
<evidence type="ECO:0000256" key="10">
    <source>
        <dbReference type="SAM" id="Phobius"/>
    </source>
</evidence>
<evidence type="ECO:0008006" key="13">
    <source>
        <dbReference type="Google" id="ProtNLM"/>
    </source>
</evidence>